<dbReference type="Gene3D" id="1.10.10.10">
    <property type="entry name" value="Winged helix-like DNA-binding domain superfamily/Winged helix DNA-binding domain"/>
    <property type="match status" value="1"/>
</dbReference>
<organism evidence="7 8">
    <name type="scientific">Vibrio viridaestus</name>
    <dbReference type="NCBI Taxonomy" id="2487322"/>
    <lineage>
        <taxon>Bacteria</taxon>
        <taxon>Pseudomonadati</taxon>
        <taxon>Pseudomonadota</taxon>
        <taxon>Gammaproteobacteria</taxon>
        <taxon>Vibrionales</taxon>
        <taxon>Vibrionaceae</taxon>
        <taxon>Vibrio</taxon>
    </lineage>
</organism>
<evidence type="ECO:0000256" key="1">
    <source>
        <dbReference type="ARBA" id="ARBA00005384"/>
    </source>
</evidence>
<evidence type="ECO:0000313" key="8">
    <source>
        <dbReference type="Proteomes" id="UP000281112"/>
    </source>
</evidence>
<dbReference type="InterPro" id="IPR036388">
    <property type="entry name" value="WH-like_DNA-bd_sf"/>
</dbReference>
<keyword evidence="5" id="KW-0804">Transcription</keyword>
<dbReference type="InterPro" id="IPR004839">
    <property type="entry name" value="Aminotransferase_I/II_large"/>
</dbReference>
<evidence type="ECO:0000256" key="3">
    <source>
        <dbReference type="ARBA" id="ARBA00023015"/>
    </source>
</evidence>
<dbReference type="GO" id="GO:0030170">
    <property type="term" value="F:pyridoxal phosphate binding"/>
    <property type="evidence" value="ECO:0007669"/>
    <property type="project" value="InterPro"/>
</dbReference>
<dbReference type="InterPro" id="IPR000524">
    <property type="entry name" value="Tscrpt_reg_HTH_GntR"/>
</dbReference>
<keyword evidence="8" id="KW-1185">Reference proteome</keyword>
<keyword evidence="3" id="KW-0805">Transcription regulation</keyword>
<dbReference type="InterPro" id="IPR015422">
    <property type="entry name" value="PyrdxlP-dep_Trfase_small"/>
</dbReference>
<gene>
    <name evidence="7" type="ORF">EES38_07545</name>
</gene>
<dbReference type="PANTHER" id="PTHR46577:SF1">
    <property type="entry name" value="HTH-TYPE TRANSCRIPTIONAL REGULATORY PROTEIN GABR"/>
    <property type="match status" value="1"/>
</dbReference>
<comment type="caution">
    <text evidence="7">The sequence shown here is derived from an EMBL/GenBank/DDBJ whole genome shotgun (WGS) entry which is preliminary data.</text>
</comment>
<dbReference type="AlphaFoldDB" id="A0A3N9TJD1"/>
<dbReference type="CDD" id="cd00609">
    <property type="entry name" value="AAT_like"/>
    <property type="match status" value="1"/>
</dbReference>
<dbReference type="SUPFAM" id="SSF46785">
    <property type="entry name" value="Winged helix' DNA-binding domain"/>
    <property type="match status" value="1"/>
</dbReference>
<dbReference type="PANTHER" id="PTHR46577">
    <property type="entry name" value="HTH-TYPE TRANSCRIPTIONAL REGULATORY PROTEIN GABR"/>
    <property type="match status" value="1"/>
</dbReference>
<keyword evidence="4" id="KW-0238">DNA-binding</keyword>
<dbReference type="GO" id="GO:0008483">
    <property type="term" value="F:transaminase activity"/>
    <property type="evidence" value="ECO:0007669"/>
    <property type="project" value="UniProtKB-KW"/>
</dbReference>
<evidence type="ECO:0000259" key="6">
    <source>
        <dbReference type="PROSITE" id="PS50949"/>
    </source>
</evidence>
<evidence type="ECO:0000256" key="5">
    <source>
        <dbReference type="ARBA" id="ARBA00023163"/>
    </source>
</evidence>
<keyword evidence="2" id="KW-0663">Pyridoxal phosphate</keyword>
<dbReference type="SUPFAM" id="SSF53383">
    <property type="entry name" value="PLP-dependent transferases"/>
    <property type="match status" value="1"/>
</dbReference>
<sequence>MSESKFEKIASVIEKRITNGDYPPNFKLPTHKELAEDLDTTPATVSKAYKLLIDRKKIESFVGRGTFVCGHSSLSQAIHPNDNSREINLSILQPCMNENAIALSAAMQACANSLTPELMGYAENSGHEVHRNAGVLWAKNYGLEGGSAENTLLVDGAQNALALAIIALSKPGDVIAVEALTYPGILAAASLYRRTIIPVAMDDDGMRPDELEKVIRDSNPAMVVVVPSHQNPTAVTMSEERRAKIAAVIKNSQCLLIEDDIYAFLNETPLPAISNWVDDRAVHISSLSKAISPALRCGFVKAPDPLLATLKSHIRTNIWLSSPFNYAVANELISSGEAFNMAKTQRKIAIERQEIVRKYFPYITGGKSSFHCWLMLPENWTSERFSLVAKDRNVVVSSGTYFNSVGVDTKSVRVSLMSASTNEQLETGLKVLHELVHSDVNTLFPF</sequence>
<protein>
    <submittedName>
        <fullName evidence="7">PLP-dependent aminotransferase family protein</fullName>
    </submittedName>
</protein>
<name>A0A3N9TJD1_9VIBR</name>
<evidence type="ECO:0000256" key="4">
    <source>
        <dbReference type="ARBA" id="ARBA00023125"/>
    </source>
</evidence>
<dbReference type="Pfam" id="PF00392">
    <property type="entry name" value="GntR"/>
    <property type="match status" value="1"/>
</dbReference>
<dbReference type="GO" id="GO:0003677">
    <property type="term" value="F:DNA binding"/>
    <property type="evidence" value="ECO:0007669"/>
    <property type="project" value="UniProtKB-KW"/>
</dbReference>
<dbReference type="SMART" id="SM00345">
    <property type="entry name" value="HTH_GNTR"/>
    <property type="match status" value="1"/>
</dbReference>
<evidence type="ECO:0000256" key="2">
    <source>
        <dbReference type="ARBA" id="ARBA00022898"/>
    </source>
</evidence>
<dbReference type="InterPro" id="IPR051446">
    <property type="entry name" value="HTH_trans_reg/aminotransferase"/>
</dbReference>
<dbReference type="PROSITE" id="PS50949">
    <property type="entry name" value="HTH_GNTR"/>
    <property type="match status" value="1"/>
</dbReference>
<keyword evidence="7" id="KW-0032">Aminotransferase</keyword>
<proteinExistence type="inferred from homology"/>
<feature type="domain" description="HTH gntR-type" evidence="6">
    <location>
        <begin position="3"/>
        <end position="71"/>
    </location>
</feature>
<dbReference type="Gene3D" id="3.40.640.10">
    <property type="entry name" value="Type I PLP-dependent aspartate aminotransferase-like (Major domain)"/>
    <property type="match status" value="1"/>
</dbReference>
<dbReference type="Proteomes" id="UP000281112">
    <property type="component" value="Unassembled WGS sequence"/>
</dbReference>
<keyword evidence="7" id="KW-0808">Transferase</keyword>
<dbReference type="InterPro" id="IPR036390">
    <property type="entry name" value="WH_DNA-bd_sf"/>
</dbReference>
<dbReference type="OrthoDB" id="9804020at2"/>
<dbReference type="Gene3D" id="3.90.1150.10">
    <property type="entry name" value="Aspartate Aminotransferase, domain 1"/>
    <property type="match status" value="1"/>
</dbReference>
<dbReference type="CDD" id="cd07377">
    <property type="entry name" value="WHTH_GntR"/>
    <property type="match status" value="1"/>
</dbReference>
<dbReference type="EMBL" id="RJVQ01000002">
    <property type="protein sequence ID" value="RQW64419.1"/>
    <property type="molecule type" value="Genomic_DNA"/>
</dbReference>
<reference evidence="7 8" key="1">
    <citation type="submission" date="2018-11" db="EMBL/GenBank/DDBJ databases">
        <title>Vibrio LJC006 sp. nov., isolated from seawater during the bloom of the enteromorpha.</title>
        <authorList>
            <person name="Liang J."/>
        </authorList>
    </citation>
    <scope>NUCLEOTIDE SEQUENCE [LARGE SCALE GENOMIC DNA]</scope>
    <source>
        <strain evidence="7 8">LJC006</strain>
    </source>
</reference>
<dbReference type="InterPro" id="IPR015424">
    <property type="entry name" value="PyrdxlP-dep_Trfase"/>
</dbReference>
<dbReference type="RefSeq" id="WP_124936540.1">
    <property type="nucleotide sequence ID" value="NZ_RJVQ01000002.1"/>
</dbReference>
<accession>A0A3N9TJD1</accession>
<dbReference type="Pfam" id="PF00155">
    <property type="entry name" value="Aminotran_1_2"/>
    <property type="match status" value="1"/>
</dbReference>
<evidence type="ECO:0000313" key="7">
    <source>
        <dbReference type="EMBL" id="RQW64419.1"/>
    </source>
</evidence>
<comment type="similarity">
    <text evidence="1">In the C-terminal section; belongs to the class-I pyridoxal-phosphate-dependent aminotransferase family.</text>
</comment>
<dbReference type="GO" id="GO:0003700">
    <property type="term" value="F:DNA-binding transcription factor activity"/>
    <property type="evidence" value="ECO:0007669"/>
    <property type="project" value="InterPro"/>
</dbReference>
<dbReference type="InterPro" id="IPR015421">
    <property type="entry name" value="PyrdxlP-dep_Trfase_major"/>
</dbReference>